<evidence type="ECO:0000259" key="9">
    <source>
        <dbReference type="PROSITE" id="PS51747"/>
    </source>
</evidence>
<dbReference type="KEGG" id="smur:BWP33_01285"/>
<dbReference type="Gene3D" id="1.10.150.20">
    <property type="entry name" value="5' to 3' exonuclease, C-terminal subdomain"/>
    <property type="match status" value="1"/>
</dbReference>
<protein>
    <recommendedName>
        <fullName evidence="8">tRNA-specific adenosine deaminase</fullName>
        <ecNumber evidence="8">3.5.4.33</ecNumber>
    </recommendedName>
</protein>
<dbReference type="NCBIfam" id="NF008113">
    <property type="entry name" value="PRK10860.1"/>
    <property type="match status" value="1"/>
</dbReference>
<comment type="similarity">
    <text evidence="1">Belongs to the cytidine and deoxycytidylate deaminase family. ADAT2 subfamily.</text>
</comment>
<reference evidence="10 11" key="1">
    <citation type="submission" date="2010-03" db="EMBL/GenBank/DDBJ databases">
        <authorList>
            <consortium name="The Broad Institute Genome Sequencing Platform"/>
            <person name="Ward D."/>
            <person name="Earl A."/>
            <person name="Feldgarden M."/>
            <person name="Gevers D."/>
            <person name="Young S."/>
            <person name="Zeng Q."/>
            <person name="Koehrsen M."/>
            <person name="Alvarado L."/>
            <person name="Berlin A.M."/>
            <person name="Borenstein D."/>
            <person name="Chapman S.B."/>
            <person name="Chen Z."/>
            <person name="Engels R."/>
            <person name="Freedman E."/>
            <person name="Gellesch M."/>
            <person name="Goldberg J."/>
            <person name="Griggs A."/>
            <person name="Gujja S."/>
            <person name="Heilman E.R."/>
            <person name="Heiman D.I."/>
            <person name="Hepburn T.A."/>
            <person name="Howarth C."/>
            <person name="Jen D."/>
            <person name="Larson L."/>
            <person name="Mehta T."/>
            <person name="Park D."/>
            <person name="Pearson M."/>
            <person name="Richards J."/>
            <person name="Roberts A."/>
            <person name="Saif S."/>
            <person name="Shea T.D."/>
            <person name="Shenoy N."/>
            <person name="Sisk P."/>
            <person name="Stolte C."/>
            <person name="Sykes S.N."/>
            <person name="Walk T."/>
            <person name="White J."/>
            <person name="Yandava C."/>
            <person name="Izard J."/>
            <person name="Baranova O.V."/>
            <person name="Blanton J.M."/>
            <person name="Tanner A.C."/>
            <person name="Dewhirst F."/>
            <person name="Haas B."/>
            <person name="Nusbaum C."/>
            <person name="Birren B."/>
        </authorList>
    </citation>
    <scope>NUCLEOTIDE SEQUENCE [LARGE SCALE GENOMIC DNA]</scope>
    <source>
        <strain evidence="10 11">ATCC 29453</strain>
    </source>
</reference>
<dbReference type="InterPro" id="IPR007077">
    <property type="entry name" value="TfoX_C"/>
</dbReference>
<feature type="binding site" evidence="8">
    <location>
        <position position="175"/>
    </location>
    <ligand>
        <name>Zn(2+)</name>
        <dbReference type="ChEBI" id="CHEBI:29105"/>
        <note>catalytic</note>
    </ligand>
</feature>
<comment type="function">
    <text evidence="8">Catalyzes the deamination of adenosine to inosine at the wobble position 34 of tRNA(Arg2).</text>
</comment>
<dbReference type="InterPro" id="IPR058535">
    <property type="entry name" value="MafB19-deam"/>
</dbReference>
<reference evidence="10 11" key="2">
    <citation type="submission" date="2011-10" db="EMBL/GenBank/DDBJ databases">
        <title>The Genome Sequence of Simonsiella muelleri ATCC 29453.</title>
        <authorList>
            <consortium name="The Broad Institute Genome Sequencing Platform"/>
            <consortium name="The Broad Institute Genome Sequencing Center for Infectious Disease"/>
            <person name="Earl A."/>
            <person name="Ward D."/>
            <person name="Feldgarden M."/>
            <person name="Gevers D."/>
            <person name="Izard J."/>
            <person name="Baranova O.V."/>
            <person name="Blanton J.M."/>
            <person name="Tanner A.C."/>
            <person name="Dewhirst F."/>
            <person name="Young S.K."/>
            <person name="Zeng Q."/>
            <person name="Gargeya S."/>
            <person name="Fitzgerald M."/>
            <person name="Haas B."/>
            <person name="Abouelleil A."/>
            <person name="Alvarado L."/>
            <person name="Arachchi H.M."/>
            <person name="Berlin A."/>
            <person name="Brown A."/>
            <person name="Chapman S.B."/>
            <person name="Chen Z."/>
            <person name="Dunbar C."/>
            <person name="Freedman E."/>
            <person name="Gearin G."/>
            <person name="Goldberg J."/>
            <person name="Griggs A."/>
            <person name="Gujja S."/>
            <person name="Heiman D."/>
            <person name="Howarth C."/>
            <person name="Larson L."/>
            <person name="Lui A."/>
            <person name="MacDonald P.J.P."/>
            <person name="Montmayeur A."/>
            <person name="Murphy C."/>
            <person name="Neiman D."/>
            <person name="Pearson M."/>
            <person name="Priest M."/>
            <person name="Roberts A."/>
            <person name="Saif S."/>
            <person name="Shea T."/>
            <person name="Shenoy N."/>
            <person name="Sisk P."/>
            <person name="Stolte C."/>
            <person name="Sykes S."/>
            <person name="Wortman J."/>
            <person name="Nusbaum C."/>
            <person name="Birren B."/>
        </authorList>
    </citation>
    <scope>NUCLEOTIDE SEQUENCE [LARGE SCALE GENOMIC DNA]</scope>
    <source>
        <strain evidence="10 11">ATCC 29453</strain>
    </source>
</reference>
<evidence type="ECO:0000313" key="11">
    <source>
        <dbReference type="Proteomes" id="UP000017813"/>
    </source>
</evidence>
<evidence type="ECO:0000256" key="1">
    <source>
        <dbReference type="ARBA" id="ARBA00010669"/>
    </source>
</evidence>
<feature type="binding site" evidence="8">
    <location>
        <position position="142"/>
    </location>
    <ligand>
        <name>Zn(2+)</name>
        <dbReference type="ChEBI" id="CHEBI:29105"/>
        <note>catalytic</note>
    </ligand>
</feature>
<dbReference type="HAMAP" id="MF_00972">
    <property type="entry name" value="tRNA_aden_deaminase"/>
    <property type="match status" value="1"/>
</dbReference>
<dbReference type="Pfam" id="PF04994">
    <property type="entry name" value="TfoX_C"/>
    <property type="match status" value="1"/>
</dbReference>
<evidence type="ECO:0000313" key="10">
    <source>
        <dbReference type="EMBL" id="EFG31860.2"/>
    </source>
</evidence>
<organism evidence="10 11">
    <name type="scientific">Simonsiella muelleri ATCC 29453</name>
    <dbReference type="NCBI Taxonomy" id="641147"/>
    <lineage>
        <taxon>Bacteria</taxon>
        <taxon>Pseudomonadati</taxon>
        <taxon>Pseudomonadota</taxon>
        <taxon>Betaproteobacteria</taxon>
        <taxon>Neisseriales</taxon>
        <taxon>Neisseriaceae</taxon>
        <taxon>Simonsiella</taxon>
    </lineage>
</organism>
<dbReference type="AlphaFoldDB" id="V9HMW5"/>
<evidence type="ECO:0000256" key="8">
    <source>
        <dbReference type="HAMAP-Rule" id="MF_00972"/>
    </source>
</evidence>
<evidence type="ECO:0000256" key="5">
    <source>
        <dbReference type="ARBA" id="ARBA00022801"/>
    </source>
</evidence>
<dbReference type="GO" id="GO:0008270">
    <property type="term" value="F:zinc ion binding"/>
    <property type="evidence" value="ECO:0007669"/>
    <property type="project" value="UniProtKB-UniRule"/>
</dbReference>
<dbReference type="InterPro" id="IPR002125">
    <property type="entry name" value="CMP_dCMP_dom"/>
</dbReference>
<dbReference type="GO" id="GO:0002100">
    <property type="term" value="P:tRNA wobble adenosine to inosine editing"/>
    <property type="evidence" value="ECO:0007669"/>
    <property type="project" value="UniProtKB-UniRule"/>
</dbReference>
<dbReference type="InterPro" id="IPR016193">
    <property type="entry name" value="Cytidine_deaminase-like"/>
</dbReference>
<evidence type="ECO:0000256" key="7">
    <source>
        <dbReference type="ARBA" id="ARBA00048045"/>
    </source>
</evidence>
<comment type="caution">
    <text evidence="10">The sequence shown here is derived from an EMBL/GenBank/DDBJ whole genome shotgun (WGS) entry which is preliminary data.</text>
</comment>
<dbReference type="CDD" id="cd01285">
    <property type="entry name" value="nucleoside_deaminase"/>
    <property type="match status" value="1"/>
</dbReference>
<evidence type="ECO:0000256" key="6">
    <source>
        <dbReference type="ARBA" id="ARBA00022833"/>
    </source>
</evidence>
<dbReference type="PROSITE" id="PS51747">
    <property type="entry name" value="CYT_DCMP_DEAMINASES_2"/>
    <property type="match status" value="1"/>
</dbReference>
<dbReference type="OrthoDB" id="9802676at2"/>
<gene>
    <name evidence="8" type="primary">tadA</name>
    <name evidence="10" type="ORF">HMPREF9021_00260</name>
</gene>
<dbReference type="Pfam" id="PF14437">
    <property type="entry name" value="MafB19-deam"/>
    <property type="match status" value="1"/>
</dbReference>
<dbReference type="EC" id="3.5.4.33" evidence="8"/>
<dbReference type="PANTHER" id="PTHR11079:SF202">
    <property type="entry name" value="TRNA-SPECIFIC ADENOSINE DEAMINASE"/>
    <property type="match status" value="1"/>
</dbReference>
<dbReference type="HOGENOM" id="CLU_025810_2_2_4"/>
<evidence type="ECO:0000256" key="3">
    <source>
        <dbReference type="ARBA" id="ARBA00022694"/>
    </source>
</evidence>
<dbReference type="PANTHER" id="PTHR11079">
    <property type="entry name" value="CYTOSINE DEAMINASE FAMILY MEMBER"/>
    <property type="match status" value="1"/>
</dbReference>
<accession>V9HMW5</accession>
<feature type="domain" description="CMP/dCMP-type deaminase" evidence="9">
    <location>
        <begin position="91"/>
        <end position="203"/>
    </location>
</feature>
<dbReference type="STRING" id="641147.HMPREF9021_00260"/>
<dbReference type="eggNOG" id="COG0590">
    <property type="taxonomic scope" value="Bacteria"/>
</dbReference>
<comment type="subunit">
    <text evidence="2 8">Homodimer.</text>
</comment>
<sequence length="239" mass="26318">MKLTTPPLAPKVVEKLAQWGILSVADLCELNPCHAFLLLKQSGLTVTKSVFWQLVALCEQTQIAHLSLKQRTNWQEKLNSYPPVALFPTDEHMAENMRVALAQARLAAQIGEIPVGAILLHQGKIIAQAHNLCVAGHSVCQHAEIQVIEQAGKILQNYRLDECDLYVTLEPCAMCAGAIVQARIRRLIFAAPEPKMGAAGSVLNIFANKRLNSHTAVKSGILADESKAILQQFFQQKRK</sequence>
<dbReference type="SUPFAM" id="SSF53927">
    <property type="entry name" value="Cytidine deaminase-like"/>
    <property type="match status" value="1"/>
</dbReference>
<keyword evidence="5 8" id="KW-0378">Hydrolase</keyword>
<keyword evidence="6 8" id="KW-0862">Zinc</keyword>
<proteinExistence type="inferred from homology"/>
<dbReference type="Proteomes" id="UP000017813">
    <property type="component" value="Unassembled WGS sequence"/>
</dbReference>
<dbReference type="GO" id="GO:0052717">
    <property type="term" value="F:tRNA-specific adenosine-34 deaminase activity"/>
    <property type="evidence" value="ECO:0007669"/>
    <property type="project" value="UniProtKB-UniRule"/>
</dbReference>
<dbReference type="InterPro" id="IPR028883">
    <property type="entry name" value="tRNA_aden_deaminase"/>
</dbReference>
<dbReference type="RefSeq" id="WP_002641176.1">
    <property type="nucleotide sequence ID" value="NZ_CP019448.1"/>
</dbReference>
<dbReference type="EMBL" id="ADCY02000006">
    <property type="protein sequence ID" value="EFG31860.2"/>
    <property type="molecule type" value="Genomic_DNA"/>
</dbReference>
<dbReference type="PROSITE" id="PS00903">
    <property type="entry name" value="CYT_DCMP_DEAMINASES_1"/>
    <property type="match status" value="1"/>
</dbReference>
<dbReference type="InterPro" id="IPR016192">
    <property type="entry name" value="APOBEC/CMP_deaminase_Zn-bd"/>
</dbReference>
<keyword evidence="4 8" id="KW-0479">Metal-binding</keyword>
<feature type="active site" description="Proton donor" evidence="8">
    <location>
        <position position="144"/>
    </location>
</feature>
<comment type="cofactor">
    <cofactor evidence="8">
        <name>Zn(2+)</name>
        <dbReference type="ChEBI" id="CHEBI:29105"/>
    </cofactor>
    <text evidence="8">Binds 1 zinc ion per subunit.</text>
</comment>
<dbReference type="Gene3D" id="3.40.140.10">
    <property type="entry name" value="Cytidine Deaminase, domain 2"/>
    <property type="match status" value="1"/>
</dbReference>
<evidence type="ECO:0000256" key="4">
    <source>
        <dbReference type="ARBA" id="ARBA00022723"/>
    </source>
</evidence>
<comment type="catalytic activity">
    <reaction evidence="7 8">
        <text>adenosine(34) in tRNA + H2O + H(+) = inosine(34) in tRNA + NH4(+)</text>
        <dbReference type="Rhea" id="RHEA:43168"/>
        <dbReference type="Rhea" id="RHEA-COMP:10373"/>
        <dbReference type="Rhea" id="RHEA-COMP:10374"/>
        <dbReference type="ChEBI" id="CHEBI:15377"/>
        <dbReference type="ChEBI" id="CHEBI:15378"/>
        <dbReference type="ChEBI" id="CHEBI:28938"/>
        <dbReference type="ChEBI" id="CHEBI:74411"/>
        <dbReference type="ChEBI" id="CHEBI:82852"/>
        <dbReference type="EC" id="3.5.4.33"/>
    </reaction>
</comment>
<name>V9HMW5_9NEIS</name>
<keyword evidence="3 8" id="KW-0819">tRNA processing</keyword>
<evidence type="ECO:0000256" key="2">
    <source>
        <dbReference type="ARBA" id="ARBA00011738"/>
    </source>
</evidence>
<feature type="binding site" evidence="8">
    <location>
        <position position="172"/>
    </location>
    <ligand>
        <name>Zn(2+)</name>
        <dbReference type="ChEBI" id="CHEBI:29105"/>
        <note>catalytic</note>
    </ligand>
</feature>
<keyword evidence="11" id="KW-1185">Reference proteome</keyword>